<protein>
    <submittedName>
        <fullName evidence="1">Uncharacterized protein</fullName>
    </submittedName>
</protein>
<name>A0ABT9XZ12_9BACI</name>
<dbReference type="EMBL" id="JAUSTW010000007">
    <property type="protein sequence ID" value="MDQ0200812.1"/>
    <property type="molecule type" value="Genomic_DNA"/>
</dbReference>
<evidence type="ECO:0000313" key="1">
    <source>
        <dbReference type="EMBL" id="MDQ0200812.1"/>
    </source>
</evidence>
<sequence>MTRWEMGGNLQGWRGACTTYGKYAHFEMGCKIFYLMNLKPYKKYNINMFIFKLKRRMV</sequence>
<reference evidence="1 2" key="1">
    <citation type="submission" date="2023-07" db="EMBL/GenBank/DDBJ databases">
        <title>Genomic Encyclopedia of Type Strains, Phase IV (KMG-IV): sequencing the most valuable type-strain genomes for metagenomic binning, comparative biology and taxonomic classification.</title>
        <authorList>
            <person name="Goeker M."/>
        </authorList>
    </citation>
    <scope>NUCLEOTIDE SEQUENCE [LARGE SCALE GENOMIC DNA]</scope>
    <source>
        <strain evidence="1 2">DSM 27594</strain>
    </source>
</reference>
<comment type="caution">
    <text evidence="1">The sequence shown here is derived from an EMBL/GenBank/DDBJ whole genome shotgun (WGS) entry which is preliminary data.</text>
</comment>
<organism evidence="1 2">
    <name type="scientific">Neobacillus ginsengisoli</name>
    <dbReference type="NCBI Taxonomy" id="904295"/>
    <lineage>
        <taxon>Bacteria</taxon>
        <taxon>Bacillati</taxon>
        <taxon>Bacillota</taxon>
        <taxon>Bacilli</taxon>
        <taxon>Bacillales</taxon>
        <taxon>Bacillaceae</taxon>
        <taxon>Neobacillus</taxon>
    </lineage>
</organism>
<evidence type="ECO:0000313" key="2">
    <source>
        <dbReference type="Proteomes" id="UP001224122"/>
    </source>
</evidence>
<accession>A0ABT9XZ12</accession>
<keyword evidence="2" id="KW-1185">Reference proteome</keyword>
<gene>
    <name evidence="1" type="ORF">J2S10_004014</name>
</gene>
<dbReference type="Proteomes" id="UP001224122">
    <property type="component" value="Unassembled WGS sequence"/>
</dbReference>
<proteinExistence type="predicted"/>